<dbReference type="OrthoDB" id="1786363at2759"/>
<name>A0A834GW49_RHOSS</name>
<evidence type="ECO:0000256" key="2">
    <source>
        <dbReference type="SAM" id="SignalP"/>
    </source>
</evidence>
<feature type="chain" id="PRO_5032959462" evidence="2">
    <location>
        <begin position="23"/>
        <end position="196"/>
    </location>
</feature>
<sequence>MANISFPISLWFFVLLICPAVAFTSLTEEDFTFADNANHNIDKRGVLLPHADYRIREDVVSLQDEESYHTSPFYSRKLKEMKEVGLAPTPSLDLGFWEKVSIWLVLVIIILVRFALCVAVMFQTRDISFMRSKSIRPGEQLLPEPAAEDVAEPRLLADGDIVSQIVSTAFEDLSSAGRERALSHFLSEIDDAGILA</sequence>
<dbReference type="EMBL" id="WJXA01000005">
    <property type="protein sequence ID" value="KAF7142910.1"/>
    <property type="molecule type" value="Genomic_DNA"/>
</dbReference>
<feature type="transmembrane region" description="Helical" evidence="1">
    <location>
        <begin position="100"/>
        <end position="122"/>
    </location>
</feature>
<organism evidence="3 4">
    <name type="scientific">Rhododendron simsii</name>
    <name type="common">Sims's rhododendron</name>
    <dbReference type="NCBI Taxonomy" id="118357"/>
    <lineage>
        <taxon>Eukaryota</taxon>
        <taxon>Viridiplantae</taxon>
        <taxon>Streptophyta</taxon>
        <taxon>Embryophyta</taxon>
        <taxon>Tracheophyta</taxon>
        <taxon>Spermatophyta</taxon>
        <taxon>Magnoliopsida</taxon>
        <taxon>eudicotyledons</taxon>
        <taxon>Gunneridae</taxon>
        <taxon>Pentapetalae</taxon>
        <taxon>asterids</taxon>
        <taxon>Ericales</taxon>
        <taxon>Ericaceae</taxon>
        <taxon>Ericoideae</taxon>
        <taxon>Rhodoreae</taxon>
        <taxon>Rhododendron</taxon>
    </lineage>
</organism>
<keyword evidence="1" id="KW-0812">Transmembrane</keyword>
<comment type="caution">
    <text evidence="3">The sequence shown here is derived from an EMBL/GenBank/DDBJ whole genome shotgun (WGS) entry which is preliminary data.</text>
</comment>
<reference evidence="3" key="1">
    <citation type="submission" date="2019-11" db="EMBL/GenBank/DDBJ databases">
        <authorList>
            <person name="Liu Y."/>
            <person name="Hou J."/>
            <person name="Li T.-Q."/>
            <person name="Guan C.-H."/>
            <person name="Wu X."/>
            <person name="Wu H.-Z."/>
            <person name="Ling F."/>
            <person name="Zhang R."/>
            <person name="Shi X.-G."/>
            <person name="Ren J.-P."/>
            <person name="Chen E.-F."/>
            <person name="Sun J.-M."/>
        </authorList>
    </citation>
    <scope>NUCLEOTIDE SEQUENCE</scope>
    <source>
        <strain evidence="3">Adult_tree_wgs_1</strain>
        <tissue evidence="3">Leaves</tissue>
    </source>
</reference>
<keyword evidence="4" id="KW-1185">Reference proteome</keyword>
<gene>
    <name evidence="3" type="ORF">RHSIM_Rhsim05G0038700</name>
</gene>
<feature type="signal peptide" evidence="2">
    <location>
        <begin position="1"/>
        <end position="22"/>
    </location>
</feature>
<evidence type="ECO:0000313" key="3">
    <source>
        <dbReference type="EMBL" id="KAF7142910.1"/>
    </source>
</evidence>
<keyword evidence="1" id="KW-0472">Membrane</keyword>
<accession>A0A834GW49</accession>
<evidence type="ECO:0000313" key="4">
    <source>
        <dbReference type="Proteomes" id="UP000626092"/>
    </source>
</evidence>
<dbReference type="AlphaFoldDB" id="A0A834GW49"/>
<proteinExistence type="predicted"/>
<protein>
    <submittedName>
        <fullName evidence="3">Uncharacterized protein</fullName>
    </submittedName>
</protein>
<evidence type="ECO:0000256" key="1">
    <source>
        <dbReference type="SAM" id="Phobius"/>
    </source>
</evidence>
<keyword evidence="2" id="KW-0732">Signal</keyword>
<keyword evidence="1" id="KW-1133">Transmembrane helix</keyword>
<dbReference type="Proteomes" id="UP000626092">
    <property type="component" value="Unassembled WGS sequence"/>
</dbReference>